<evidence type="ECO:0000313" key="1">
    <source>
        <dbReference type="EMBL" id="KMS80630.1"/>
    </source>
</evidence>
<organism evidence="1 2">
    <name type="scientific">Streptomyces leeuwenhoekii</name>
    <dbReference type="NCBI Taxonomy" id="1437453"/>
    <lineage>
        <taxon>Bacteria</taxon>
        <taxon>Bacillati</taxon>
        <taxon>Actinomycetota</taxon>
        <taxon>Actinomycetes</taxon>
        <taxon>Kitasatosporales</taxon>
        <taxon>Streptomycetaceae</taxon>
        <taxon>Streptomyces</taxon>
    </lineage>
</organism>
<reference evidence="1 2" key="1">
    <citation type="submission" date="2015-06" db="EMBL/GenBank/DDBJ databases">
        <title>Draft genome sequence of Streptomyces leeuwenhoekii C58, which produces the novel lasso peptide, chaxapeptin.</title>
        <authorList>
            <person name="Yi Y."/>
            <person name="Hai D."/>
            <person name="Jaspars M."/>
            <person name="Sheng H."/>
            <person name="Rateb M.E."/>
            <person name="Bull A."/>
            <person name="Goodfellow M."/>
            <person name="Asenjo J.A."/>
            <person name="Ebel R."/>
        </authorList>
    </citation>
    <scope>NUCLEOTIDE SEQUENCE [LARGE SCALE GENOMIC DNA]</scope>
    <source>
        <strain evidence="1 2">C58</strain>
    </source>
</reference>
<comment type="caution">
    <text evidence="1">The sequence shown here is derived from an EMBL/GenBank/DDBJ whole genome shotgun (WGS) entry which is preliminary data.</text>
</comment>
<gene>
    <name evidence="1" type="ORF">ACH49_06620</name>
</gene>
<proteinExistence type="predicted"/>
<dbReference type="Proteomes" id="UP000037274">
    <property type="component" value="Unassembled WGS sequence"/>
</dbReference>
<dbReference type="EMBL" id="LFEH01000018">
    <property type="protein sequence ID" value="KMS80630.1"/>
    <property type="molecule type" value="Genomic_DNA"/>
</dbReference>
<sequence>MAGSDEQDAEATPEFGAMTRLGRASVLPPEVTVSDTTVVLFPVRPRGSVFDTCHVVALASGLVKVVLIPSVSASVKLPLTLPVSVRDSEPGSGIQPSFAALAVKWMLSPSAETTSTAVSDTLRR</sequence>
<protein>
    <submittedName>
        <fullName evidence="1">Uncharacterized protein</fullName>
    </submittedName>
</protein>
<keyword evidence="2" id="KW-1185">Reference proteome</keyword>
<evidence type="ECO:0000313" key="2">
    <source>
        <dbReference type="Proteomes" id="UP000037274"/>
    </source>
</evidence>
<name>A0ABR5I2G1_STRLW</name>
<accession>A0ABR5I2G1</accession>